<accession>A0AAV2CKU7</accession>
<dbReference type="AlphaFoldDB" id="A0AAV2CKU7"/>
<dbReference type="EMBL" id="OZ034813">
    <property type="protein sequence ID" value="CAL1356869.1"/>
    <property type="molecule type" value="Genomic_DNA"/>
</dbReference>
<evidence type="ECO:0000313" key="1">
    <source>
        <dbReference type="EMBL" id="CAL1356869.1"/>
    </source>
</evidence>
<keyword evidence="2" id="KW-1185">Reference proteome</keyword>
<reference evidence="1 2" key="1">
    <citation type="submission" date="2024-04" db="EMBL/GenBank/DDBJ databases">
        <authorList>
            <person name="Fracassetti M."/>
        </authorList>
    </citation>
    <scope>NUCLEOTIDE SEQUENCE [LARGE SCALE GENOMIC DNA]</scope>
</reference>
<gene>
    <name evidence="1" type="ORF">LTRI10_LOCUS4539</name>
</gene>
<protein>
    <submittedName>
        <fullName evidence="1">Uncharacterized protein</fullName>
    </submittedName>
</protein>
<sequence>MCREEEQQQPLVPCLQLPTTKVHRNGQQRTMFIQTQSTLNTSSLMFYLGEPVMEVGVQIFQMLVQP</sequence>
<dbReference type="InterPro" id="IPR036498">
    <property type="entry name" value="Nfu/NifU_N_sf"/>
</dbReference>
<organism evidence="1 2">
    <name type="scientific">Linum trigynum</name>
    <dbReference type="NCBI Taxonomy" id="586398"/>
    <lineage>
        <taxon>Eukaryota</taxon>
        <taxon>Viridiplantae</taxon>
        <taxon>Streptophyta</taxon>
        <taxon>Embryophyta</taxon>
        <taxon>Tracheophyta</taxon>
        <taxon>Spermatophyta</taxon>
        <taxon>Magnoliopsida</taxon>
        <taxon>eudicotyledons</taxon>
        <taxon>Gunneridae</taxon>
        <taxon>Pentapetalae</taxon>
        <taxon>rosids</taxon>
        <taxon>fabids</taxon>
        <taxon>Malpighiales</taxon>
        <taxon>Linaceae</taxon>
        <taxon>Linum</taxon>
    </lineage>
</organism>
<dbReference type="Gene3D" id="3.30.1370.70">
    <property type="entry name" value="Scaffold protein Nfu/NifU, N-terminal domain"/>
    <property type="match status" value="1"/>
</dbReference>
<name>A0AAV2CKU7_9ROSI</name>
<evidence type="ECO:0000313" key="2">
    <source>
        <dbReference type="Proteomes" id="UP001497516"/>
    </source>
</evidence>
<dbReference type="Proteomes" id="UP001497516">
    <property type="component" value="Chromosome 1"/>
</dbReference>
<proteinExistence type="predicted"/>